<keyword evidence="1 3" id="KW-0479">Metal-binding</keyword>
<comment type="catalytic activity">
    <reaction evidence="3">
        <text>D-mannose 6-phosphate = D-fructose 6-phosphate</text>
        <dbReference type="Rhea" id="RHEA:12356"/>
        <dbReference type="ChEBI" id="CHEBI:58735"/>
        <dbReference type="ChEBI" id="CHEBI:61527"/>
        <dbReference type="EC" id="5.3.1.8"/>
    </reaction>
</comment>
<gene>
    <name evidence="6" type="ORF">FC24_GL001463</name>
</gene>
<evidence type="ECO:0000256" key="5">
    <source>
        <dbReference type="PIRSR" id="PIRSR036894-2"/>
    </source>
</evidence>
<evidence type="ECO:0000256" key="1">
    <source>
        <dbReference type="ARBA" id="ARBA00022723"/>
    </source>
</evidence>
<reference evidence="6 7" key="1">
    <citation type="journal article" date="2015" name="Genome Announc.">
        <title>Expanding the biotechnology potential of lactobacilli through comparative genomics of 213 strains and associated genera.</title>
        <authorList>
            <person name="Sun Z."/>
            <person name="Harris H.M."/>
            <person name="McCann A."/>
            <person name="Guo C."/>
            <person name="Argimon S."/>
            <person name="Zhang W."/>
            <person name="Yang X."/>
            <person name="Jeffery I.B."/>
            <person name="Cooney J.C."/>
            <person name="Kagawa T.F."/>
            <person name="Liu W."/>
            <person name="Song Y."/>
            <person name="Salvetti E."/>
            <person name="Wrobel A."/>
            <person name="Rasinkangas P."/>
            <person name="Parkhill J."/>
            <person name="Rea M.C."/>
            <person name="O'Sullivan O."/>
            <person name="Ritari J."/>
            <person name="Douillard F.P."/>
            <person name="Paul Ross R."/>
            <person name="Yang R."/>
            <person name="Briner A.E."/>
            <person name="Felis G.E."/>
            <person name="de Vos W.M."/>
            <person name="Barrangou R."/>
            <person name="Klaenhammer T.R."/>
            <person name="Caufield P.W."/>
            <person name="Cui Y."/>
            <person name="Zhang H."/>
            <person name="O'Toole P.W."/>
        </authorList>
    </citation>
    <scope>NUCLEOTIDE SEQUENCE [LARGE SCALE GENOMIC DNA]</scope>
    <source>
        <strain evidence="6 7">DSM 20253</strain>
    </source>
</reference>
<evidence type="ECO:0000313" key="6">
    <source>
        <dbReference type="EMBL" id="KRM97699.1"/>
    </source>
</evidence>
<organism evidence="6 7">
    <name type="scientific">Loigolactobacillus rennini DSM 20253</name>
    <dbReference type="NCBI Taxonomy" id="1423796"/>
    <lineage>
        <taxon>Bacteria</taxon>
        <taxon>Bacillati</taxon>
        <taxon>Bacillota</taxon>
        <taxon>Bacilli</taxon>
        <taxon>Lactobacillales</taxon>
        <taxon>Lactobacillaceae</taxon>
        <taxon>Loigolactobacillus</taxon>
    </lineage>
</organism>
<keyword evidence="7" id="KW-1185">Reference proteome</keyword>
<dbReference type="PIRSF" id="PIRSF036894">
    <property type="entry name" value="PMI_Firm_short"/>
    <property type="match status" value="1"/>
</dbReference>
<dbReference type="Proteomes" id="UP000051638">
    <property type="component" value="Unassembled WGS sequence"/>
</dbReference>
<feature type="active site" evidence="5">
    <location>
        <position position="186"/>
    </location>
</feature>
<name>A0A0R2DC02_9LACO</name>
<evidence type="ECO:0000256" key="2">
    <source>
        <dbReference type="ARBA" id="ARBA00022833"/>
    </source>
</evidence>
<feature type="binding site" evidence="4">
    <location>
        <position position="109"/>
    </location>
    <ligand>
        <name>Zn(2+)</name>
        <dbReference type="ChEBI" id="CHEBI:29105"/>
    </ligand>
</feature>
<sequence>MLFLQPIFKNRIWGTPRLKTYGSTSNCSGSVYTVSGLSGINCLTFDTDSGVKSTLQDLTLIKPSYLGLQPGEEYPLIIDILGADEDLSVQVHPTTKFARKKGYLYGKDESWYIINSSTCGYFLAGIKKEFQNTLDKERISRNTLKFIDRIKVKIGDYFYVPAGTIHAIKKGALVYEVQQATNITYRFFDYNRNDLNGEKRQLNLKDACTNLIIENSPKKRCLKNSQSLTERAYSLNHQYFNNAKYFNNATIACAITVLSGQLSYNNMNINQGQSVMLLPHETVQFMGSAEVMIATPNLYWR</sequence>
<evidence type="ECO:0000313" key="7">
    <source>
        <dbReference type="Proteomes" id="UP000051638"/>
    </source>
</evidence>
<accession>A0A0R2DC02</accession>
<dbReference type="CDD" id="cd07010">
    <property type="entry name" value="cupin_PMI_type_I_N_bac"/>
    <property type="match status" value="1"/>
</dbReference>
<evidence type="ECO:0000256" key="4">
    <source>
        <dbReference type="PIRSR" id="PIRSR036894-1"/>
    </source>
</evidence>
<dbReference type="STRING" id="1423796.FC24_GL001463"/>
<keyword evidence="3 6" id="KW-0413">Isomerase</keyword>
<dbReference type="InterPro" id="IPR014628">
    <property type="entry name" value="Man6P_isomerase_Firm_short"/>
</dbReference>
<dbReference type="GO" id="GO:0008270">
    <property type="term" value="F:zinc ion binding"/>
    <property type="evidence" value="ECO:0007669"/>
    <property type="project" value="UniProtKB-UniRule"/>
</dbReference>
<dbReference type="GO" id="GO:0004476">
    <property type="term" value="F:mannose-6-phosphate isomerase activity"/>
    <property type="evidence" value="ECO:0007669"/>
    <property type="project" value="UniProtKB-UniRule"/>
</dbReference>
<dbReference type="EMBL" id="AYYI01000038">
    <property type="protein sequence ID" value="KRM97699.1"/>
    <property type="molecule type" value="Genomic_DNA"/>
</dbReference>
<dbReference type="InterPro" id="IPR051804">
    <property type="entry name" value="Carb_Metab_Reg_Kinase/Isom"/>
</dbReference>
<feature type="binding site" evidence="4">
    <location>
        <position position="166"/>
    </location>
    <ligand>
        <name>Zn(2+)</name>
        <dbReference type="ChEBI" id="CHEBI:29105"/>
    </ligand>
</feature>
<feature type="binding site" evidence="4">
    <location>
        <position position="92"/>
    </location>
    <ligand>
        <name>Zn(2+)</name>
        <dbReference type="ChEBI" id="CHEBI:29105"/>
    </ligand>
</feature>
<protein>
    <recommendedName>
        <fullName evidence="3">Mannose-6-phosphate isomerase</fullName>
        <ecNumber evidence="3">5.3.1.8</ecNumber>
    </recommendedName>
</protein>
<dbReference type="EC" id="5.3.1.8" evidence="3"/>
<dbReference type="RefSeq" id="WP_057874029.1">
    <property type="nucleotide sequence ID" value="NZ_AYYI01000038.1"/>
</dbReference>
<dbReference type="PANTHER" id="PTHR42742">
    <property type="entry name" value="TRANSCRIPTIONAL REPRESSOR MPRA"/>
    <property type="match status" value="1"/>
</dbReference>
<dbReference type="OrthoDB" id="9808275at2"/>
<dbReference type="PATRIC" id="fig|1423796.3.peg.1490"/>
<proteinExistence type="inferred from homology"/>
<comment type="similarity">
    <text evidence="3">Belongs to the mannose-6-phosphate isomerase type 1 family.</text>
</comment>
<dbReference type="PANTHER" id="PTHR42742:SF3">
    <property type="entry name" value="FRUCTOKINASE"/>
    <property type="match status" value="1"/>
</dbReference>
<evidence type="ECO:0000256" key="3">
    <source>
        <dbReference type="PIRNR" id="PIRNR036894"/>
    </source>
</evidence>
<dbReference type="InterPro" id="IPR014710">
    <property type="entry name" value="RmlC-like_jellyroll"/>
</dbReference>
<dbReference type="InterPro" id="IPR011051">
    <property type="entry name" value="RmlC_Cupin_sf"/>
</dbReference>
<dbReference type="Gene3D" id="2.60.120.10">
    <property type="entry name" value="Jelly Rolls"/>
    <property type="match status" value="1"/>
</dbReference>
<keyword evidence="2 3" id="KW-0862">Zinc</keyword>
<comment type="caution">
    <text evidence="6">The sequence shown here is derived from an EMBL/GenBank/DDBJ whole genome shotgun (WGS) entry which is preliminary data.</text>
</comment>
<dbReference type="AlphaFoldDB" id="A0A0R2DC02"/>
<dbReference type="SUPFAM" id="SSF51182">
    <property type="entry name" value="RmlC-like cupins"/>
    <property type="match status" value="1"/>
</dbReference>
<comment type="cofactor">
    <cofactor evidence="4">
        <name>Zn(2+)</name>
        <dbReference type="ChEBI" id="CHEBI:29105"/>
    </cofactor>
    <text evidence="4">Binds 1 zinc ion per subunit.</text>
</comment>
<dbReference type="GO" id="GO:0005975">
    <property type="term" value="P:carbohydrate metabolic process"/>
    <property type="evidence" value="ECO:0007669"/>
    <property type="project" value="UniProtKB-UniRule"/>
</dbReference>